<dbReference type="GO" id="GO:0016301">
    <property type="term" value="F:kinase activity"/>
    <property type="evidence" value="ECO:0007669"/>
    <property type="project" value="UniProtKB-KW"/>
</dbReference>
<dbReference type="InterPro" id="IPR041726">
    <property type="entry name" value="ACAD10_11_N"/>
</dbReference>
<keyword evidence="2" id="KW-0418">Kinase</keyword>
<dbReference type="EMBL" id="JACIBS010000001">
    <property type="protein sequence ID" value="MBB3664429.1"/>
    <property type="molecule type" value="Genomic_DNA"/>
</dbReference>
<keyword evidence="3" id="KW-1185">Reference proteome</keyword>
<dbReference type="PANTHER" id="PTHR21310">
    <property type="entry name" value="AMINOGLYCOSIDE PHOSPHOTRANSFERASE-RELATED-RELATED"/>
    <property type="match status" value="1"/>
</dbReference>
<dbReference type="InterPro" id="IPR051678">
    <property type="entry name" value="AGP_Transferase"/>
</dbReference>
<gene>
    <name evidence="2" type="ORF">FB384_003333</name>
</gene>
<organism evidence="2 3">
    <name type="scientific">Prauserella sediminis</name>
    <dbReference type="NCBI Taxonomy" id="577680"/>
    <lineage>
        <taxon>Bacteria</taxon>
        <taxon>Bacillati</taxon>
        <taxon>Actinomycetota</taxon>
        <taxon>Actinomycetes</taxon>
        <taxon>Pseudonocardiales</taxon>
        <taxon>Pseudonocardiaceae</taxon>
        <taxon>Prauserella</taxon>
        <taxon>Prauserella salsuginis group</taxon>
    </lineage>
</organism>
<dbReference type="Pfam" id="PF01636">
    <property type="entry name" value="APH"/>
    <property type="match status" value="1"/>
</dbReference>
<reference evidence="2 3" key="1">
    <citation type="submission" date="2020-08" db="EMBL/GenBank/DDBJ databases">
        <title>Sequencing the genomes of 1000 actinobacteria strains.</title>
        <authorList>
            <person name="Klenk H.-P."/>
        </authorList>
    </citation>
    <scope>NUCLEOTIDE SEQUENCE [LARGE SCALE GENOMIC DNA]</scope>
    <source>
        <strain evidence="2 3">DSM 45267</strain>
    </source>
</reference>
<dbReference type="CDD" id="cd05154">
    <property type="entry name" value="ACAD10_11_N-like"/>
    <property type="match status" value="1"/>
</dbReference>
<evidence type="ECO:0000259" key="1">
    <source>
        <dbReference type="Pfam" id="PF01636"/>
    </source>
</evidence>
<feature type="domain" description="Aminoglycoside phosphotransferase" evidence="1">
    <location>
        <begin position="9"/>
        <end position="221"/>
    </location>
</feature>
<keyword evidence="2" id="KW-0808">Transferase</keyword>
<dbReference type="InterPro" id="IPR002575">
    <property type="entry name" value="Aminoglycoside_PTrfase"/>
</dbReference>
<dbReference type="AlphaFoldDB" id="A0A839XR27"/>
<evidence type="ECO:0000313" key="2">
    <source>
        <dbReference type="EMBL" id="MBB3664429.1"/>
    </source>
</evidence>
<proteinExistence type="predicted"/>
<dbReference type="InterPro" id="IPR011009">
    <property type="entry name" value="Kinase-like_dom_sf"/>
</dbReference>
<dbReference type="Proteomes" id="UP000564573">
    <property type="component" value="Unassembled WGS sequence"/>
</dbReference>
<accession>A0A839XR27</accession>
<name>A0A839XR27_9PSEU</name>
<dbReference type="Gene3D" id="3.90.1200.10">
    <property type="match status" value="1"/>
</dbReference>
<sequence length="317" mass="34238">MAGKLTATMLAGGKSNLTYEITDGTSRWVLRRPPLGHVLPTAHDMGREYRVLSALRDTTVPVPVPRALCLDDSVIGAPFYLMDKVDGTSYRTAAALSDIGADRTRTVSERLIDTLTALHGIDPDDIGLADFGRPHGFFARQVARWRRQLEASHSRDLPVADDLYDRLAATVPPPAPPAIVHGDFRLDNVLVDDGDRLVAVIDWEMATIGDPLTDLALMIVYDRLARLLDSDVVSDVAAAPGYLGEAQIVSRYAARSGRDVSDLGLYIGLASFKLAAILEGIHYRHMRRETVGSGFDRVGDAVAPLLTAGLASVQEGA</sequence>
<comment type="caution">
    <text evidence="2">The sequence shown here is derived from an EMBL/GenBank/DDBJ whole genome shotgun (WGS) entry which is preliminary data.</text>
</comment>
<dbReference type="PANTHER" id="PTHR21310:SF40">
    <property type="entry name" value="AMINOGLYCOSIDE PHOSPHOTRANSFERASE DOMAIN-CONTAINING PROTEIN-RELATED"/>
    <property type="match status" value="1"/>
</dbReference>
<protein>
    <submittedName>
        <fullName evidence="2">Aminoglycoside phosphotransferase (APT) family kinase protein</fullName>
    </submittedName>
</protein>
<dbReference type="SUPFAM" id="SSF56112">
    <property type="entry name" value="Protein kinase-like (PK-like)"/>
    <property type="match status" value="1"/>
</dbReference>
<dbReference type="Gene3D" id="3.30.200.20">
    <property type="entry name" value="Phosphorylase Kinase, domain 1"/>
    <property type="match status" value="1"/>
</dbReference>
<evidence type="ECO:0000313" key="3">
    <source>
        <dbReference type="Proteomes" id="UP000564573"/>
    </source>
</evidence>